<feature type="domain" description="OmpR/PhoB-type" evidence="9">
    <location>
        <begin position="131"/>
        <end position="230"/>
    </location>
</feature>
<evidence type="ECO:0000256" key="4">
    <source>
        <dbReference type="ARBA" id="ARBA00023125"/>
    </source>
</evidence>
<dbReference type="Pfam" id="PF00486">
    <property type="entry name" value="Trans_reg_C"/>
    <property type="match status" value="1"/>
</dbReference>
<dbReference type="GO" id="GO:0006355">
    <property type="term" value="P:regulation of DNA-templated transcription"/>
    <property type="evidence" value="ECO:0007669"/>
    <property type="project" value="InterPro"/>
</dbReference>
<accession>A0AAN0K6U7</accession>
<dbReference type="KEGG" id="broo:brsh051_15920"/>
<dbReference type="Gene3D" id="1.10.10.10">
    <property type="entry name" value="Winged helix-like DNA-binding domain superfamily/Winged helix DNA-binding domain"/>
    <property type="match status" value="1"/>
</dbReference>
<evidence type="ECO:0000256" key="5">
    <source>
        <dbReference type="ARBA" id="ARBA00023163"/>
    </source>
</evidence>
<proteinExistence type="predicted"/>
<dbReference type="PROSITE" id="PS50110">
    <property type="entry name" value="RESPONSE_REGULATORY"/>
    <property type="match status" value="1"/>
</dbReference>
<dbReference type="SMART" id="SM00862">
    <property type="entry name" value="Trans_reg_C"/>
    <property type="match status" value="1"/>
</dbReference>
<evidence type="ECO:0000259" key="9">
    <source>
        <dbReference type="PROSITE" id="PS51755"/>
    </source>
</evidence>
<dbReference type="GO" id="GO:0000976">
    <property type="term" value="F:transcription cis-regulatory region binding"/>
    <property type="evidence" value="ECO:0007669"/>
    <property type="project" value="TreeGrafter"/>
</dbReference>
<dbReference type="Pfam" id="PF00072">
    <property type="entry name" value="Response_reg"/>
    <property type="match status" value="1"/>
</dbReference>
<evidence type="ECO:0000256" key="6">
    <source>
        <dbReference type="PROSITE-ProRule" id="PRU00169"/>
    </source>
</evidence>
<reference evidence="10" key="1">
    <citation type="journal article" date="2024" name="Int. J. Syst. Evol. Microbiol.">
        <title>Brooklawnia propionicigenes sp. nov., a facultatively anaerobic, propionate-producing bacterium isolated from a methanogenic reactor treating waste from cattle farms.</title>
        <authorList>
            <person name="Akita Y."/>
            <person name="Ueki A."/>
            <person name="Tonouchi A."/>
            <person name="Sugawara Y."/>
            <person name="Honma S."/>
            <person name="Kaku N."/>
            <person name="Ueki K."/>
        </authorList>
    </citation>
    <scope>NUCLEOTIDE SEQUENCE</scope>
    <source>
        <strain evidence="10">SH051</strain>
    </source>
</reference>
<feature type="modified residue" description="4-aspartylphosphate" evidence="6">
    <location>
        <position position="52"/>
    </location>
</feature>
<evidence type="ECO:0000256" key="1">
    <source>
        <dbReference type="ARBA" id="ARBA00022553"/>
    </source>
</evidence>
<dbReference type="InterPro" id="IPR001789">
    <property type="entry name" value="Sig_transdc_resp-reg_receiver"/>
</dbReference>
<evidence type="ECO:0000256" key="7">
    <source>
        <dbReference type="PROSITE-ProRule" id="PRU01091"/>
    </source>
</evidence>
<evidence type="ECO:0000256" key="3">
    <source>
        <dbReference type="ARBA" id="ARBA00023015"/>
    </source>
</evidence>
<dbReference type="InterPro" id="IPR039420">
    <property type="entry name" value="WalR-like"/>
</dbReference>
<dbReference type="SUPFAM" id="SSF46894">
    <property type="entry name" value="C-terminal effector domain of the bipartite response regulators"/>
    <property type="match status" value="1"/>
</dbReference>
<feature type="domain" description="Response regulatory" evidence="8">
    <location>
        <begin position="1"/>
        <end position="116"/>
    </location>
</feature>
<dbReference type="PANTHER" id="PTHR48111">
    <property type="entry name" value="REGULATOR OF RPOS"/>
    <property type="match status" value="1"/>
</dbReference>
<keyword evidence="3" id="KW-0805">Transcription regulation</keyword>
<dbReference type="FunFam" id="1.10.10.10:FF:000018">
    <property type="entry name" value="DNA-binding response regulator ResD"/>
    <property type="match status" value="1"/>
</dbReference>
<dbReference type="PROSITE" id="PS51755">
    <property type="entry name" value="OMPR_PHOB"/>
    <property type="match status" value="1"/>
</dbReference>
<dbReference type="SUPFAM" id="SSF52172">
    <property type="entry name" value="CheY-like"/>
    <property type="match status" value="1"/>
</dbReference>
<feature type="DNA-binding region" description="OmpR/PhoB-type" evidence="7">
    <location>
        <begin position="131"/>
        <end position="230"/>
    </location>
</feature>
<evidence type="ECO:0000259" key="8">
    <source>
        <dbReference type="PROSITE" id="PS50110"/>
    </source>
</evidence>
<dbReference type="InterPro" id="IPR011006">
    <property type="entry name" value="CheY-like_superfamily"/>
</dbReference>
<keyword evidence="4 7" id="KW-0238">DNA-binding</keyword>
<dbReference type="CDD" id="cd00383">
    <property type="entry name" value="trans_reg_C"/>
    <property type="match status" value="1"/>
</dbReference>
<organism evidence="10 11">
    <name type="scientific">Brooklawnia propionicigenes</name>
    <dbReference type="NCBI Taxonomy" id="3041175"/>
    <lineage>
        <taxon>Bacteria</taxon>
        <taxon>Bacillati</taxon>
        <taxon>Actinomycetota</taxon>
        <taxon>Actinomycetes</taxon>
        <taxon>Propionibacteriales</taxon>
        <taxon>Propionibacteriaceae</taxon>
        <taxon>Brooklawnia</taxon>
    </lineage>
</organism>
<dbReference type="InterPro" id="IPR016032">
    <property type="entry name" value="Sig_transdc_resp-reg_C-effctor"/>
</dbReference>
<dbReference type="AlphaFoldDB" id="A0AAN0K6U7"/>
<dbReference type="SMART" id="SM00448">
    <property type="entry name" value="REC"/>
    <property type="match status" value="1"/>
</dbReference>
<dbReference type="GO" id="GO:0005829">
    <property type="term" value="C:cytosol"/>
    <property type="evidence" value="ECO:0007669"/>
    <property type="project" value="TreeGrafter"/>
</dbReference>
<dbReference type="PANTHER" id="PTHR48111:SF4">
    <property type="entry name" value="DNA-BINDING DUAL TRANSCRIPTIONAL REGULATOR OMPR"/>
    <property type="match status" value="1"/>
</dbReference>
<dbReference type="CDD" id="cd17574">
    <property type="entry name" value="REC_OmpR"/>
    <property type="match status" value="1"/>
</dbReference>
<evidence type="ECO:0000313" key="10">
    <source>
        <dbReference type="EMBL" id="BEH02311.1"/>
    </source>
</evidence>
<gene>
    <name evidence="10" type="ORF">brsh051_15920</name>
</gene>
<dbReference type="InterPro" id="IPR036388">
    <property type="entry name" value="WH-like_DNA-bd_sf"/>
</dbReference>
<name>A0AAN0K6U7_9ACTN</name>
<dbReference type="RefSeq" id="WP_286263828.1">
    <property type="nucleotide sequence ID" value="NZ_AP028056.1"/>
</dbReference>
<evidence type="ECO:0000313" key="11">
    <source>
        <dbReference type="Proteomes" id="UP001431656"/>
    </source>
</evidence>
<dbReference type="Gene3D" id="3.40.50.2300">
    <property type="match status" value="1"/>
</dbReference>
<dbReference type="EMBL" id="AP028056">
    <property type="protein sequence ID" value="BEH02311.1"/>
    <property type="molecule type" value="Genomic_DNA"/>
</dbReference>
<dbReference type="Gene3D" id="6.10.250.690">
    <property type="match status" value="1"/>
</dbReference>
<keyword evidence="2" id="KW-0902">Two-component regulatory system</keyword>
<sequence>MLIVDDEPQIRAVLRAYLEADGFEVAEVGTGTEALRELDRAGEPPFAVVLLDIGLPDLGGLEVLQAIRAVSGVYVILVTARSEEVDKLVGLSVGADDYITKPFSPREVVARVKVVLRRAGDRSGGDARPPEAVLAFDGLVIDRERREIHNSVGPVTLSALEFDLLVALAAAPGRVFSRAQLLQEVWGYDFYGDERVVDVHIRGMRAALGDDAARPEIIGTVRGVGYKFLLRPAP</sequence>
<protein>
    <submittedName>
        <fullName evidence="10">Response regulator transcription factor</fullName>
    </submittedName>
</protein>
<dbReference type="GO" id="GO:0000156">
    <property type="term" value="F:phosphorelay response regulator activity"/>
    <property type="evidence" value="ECO:0007669"/>
    <property type="project" value="TreeGrafter"/>
</dbReference>
<keyword evidence="11" id="KW-1185">Reference proteome</keyword>
<evidence type="ECO:0000256" key="2">
    <source>
        <dbReference type="ARBA" id="ARBA00023012"/>
    </source>
</evidence>
<keyword evidence="1 6" id="KW-0597">Phosphoprotein</keyword>
<keyword evidence="5" id="KW-0804">Transcription</keyword>
<dbReference type="GO" id="GO:0032993">
    <property type="term" value="C:protein-DNA complex"/>
    <property type="evidence" value="ECO:0007669"/>
    <property type="project" value="TreeGrafter"/>
</dbReference>
<dbReference type="Proteomes" id="UP001431656">
    <property type="component" value="Chromosome"/>
</dbReference>
<dbReference type="InterPro" id="IPR001867">
    <property type="entry name" value="OmpR/PhoB-type_DNA-bd"/>
</dbReference>